<keyword evidence="1" id="KW-0472">Membrane</keyword>
<evidence type="ECO:0000313" key="3">
    <source>
        <dbReference type="Proteomes" id="UP001238805"/>
    </source>
</evidence>
<keyword evidence="1" id="KW-0812">Transmembrane</keyword>
<dbReference type="Proteomes" id="UP001238805">
    <property type="component" value="Chromosome"/>
</dbReference>
<name>A0ABY8VPW1_9CORY</name>
<organism evidence="2 3">
    <name type="scientific">Corynebacterium suedekumii</name>
    <dbReference type="NCBI Taxonomy" id="3049801"/>
    <lineage>
        <taxon>Bacteria</taxon>
        <taxon>Bacillati</taxon>
        <taxon>Actinomycetota</taxon>
        <taxon>Actinomycetes</taxon>
        <taxon>Mycobacteriales</taxon>
        <taxon>Corynebacteriaceae</taxon>
        <taxon>Corynebacterium</taxon>
    </lineage>
</organism>
<keyword evidence="1" id="KW-1133">Transmembrane helix</keyword>
<feature type="transmembrane region" description="Helical" evidence="1">
    <location>
        <begin position="40"/>
        <end position="68"/>
    </location>
</feature>
<dbReference type="InterPro" id="IPR021354">
    <property type="entry name" value="DUF2975"/>
</dbReference>
<proteinExistence type="predicted"/>
<evidence type="ECO:0000313" key="2">
    <source>
        <dbReference type="EMBL" id="WIM69605.1"/>
    </source>
</evidence>
<accession>A0ABY8VPW1</accession>
<feature type="transmembrane region" description="Helical" evidence="1">
    <location>
        <begin position="113"/>
        <end position="135"/>
    </location>
</feature>
<keyword evidence="3" id="KW-1185">Reference proteome</keyword>
<reference evidence="2 3" key="1">
    <citation type="submission" date="2023-05" db="EMBL/GenBank/DDBJ databases">
        <title>Corynebacterium suedekumii sp. nov. and Corynebacterium breve sp. nov. isolated from raw cow's milk.</title>
        <authorList>
            <person name="Baer M.K."/>
            <person name="Mehl L."/>
            <person name="Hellmuth R."/>
            <person name="Marke G."/>
            <person name="Lipski A."/>
        </authorList>
    </citation>
    <scope>NUCLEOTIDE SEQUENCE [LARGE SCALE GENOMIC DNA]</scope>
    <source>
        <strain evidence="2 3">LM112</strain>
    </source>
</reference>
<protein>
    <submittedName>
        <fullName evidence="2">DUF2975 domain-containing protein</fullName>
    </submittedName>
</protein>
<feature type="transmembrane region" description="Helical" evidence="1">
    <location>
        <begin position="12"/>
        <end position="34"/>
    </location>
</feature>
<dbReference type="EMBL" id="CP126970">
    <property type="protein sequence ID" value="WIM69605.1"/>
    <property type="molecule type" value="Genomic_DNA"/>
</dbReference>
<evidence type="ECO:0000256" key="1">
    <source>
        <dbReference type="SAM" id="Phobius"/>
    </source>
</evidence>
<dbReference type="Pfam" id="PF11188">
    <property type="entry name" value="DUF2975"/>
    <property type="match status" value="1"/>
</dbReference>
<gene>
    <name evidence="2" type="ORF">QP029_10180</name>
</gene>
<sequence length="154" mass="15629">MSPTLVALLRGILVLGGLAGLAVQVLVAGGLILGEGTVPLAAWSILAVIIVLGLACLQFSLYCIWRLLGLVREGTVFSPAALGWVDRIIGAIVGGAVAVLVAGYIVAEVDDAPGLILVATVVSLLIGGVALVVYVQRALLMQATGFSTELEGVI</sequence>
<feature type="transmembrane region" description="Helical" evidence="1">
    <location>
        <begin position="88"/>
        <end position="107"/>
    </location>
</feature>
<dbReference type="RefSeq" id="WP_284874199.1">
    <property type="nucleotide sequence ID" value="NZ_CP126970.1"/>
</dbReference>